<keyword evidence="4" id="KW-1185">Reference proteome</keyword>
<dbReference type="InterPro" id="IPR040079">
    <property type="entry name" value="Glutathione_S-Trfase"/>
</dbReference>
<dbReference type="PROSITE" id="PS50404">
    <property type="entry name" value="GST_NTER"/>
    <property type="match status" value="1"/>
</dbReference>
<comment type="caution">
    <text evidence="3">The sequence shown here is derived from an EMBL/GenBank/DDBJ whole genome shotgun (WGS) entry which is preliminary data.</text>
</comment>
<keyword evidence="3" id="KW-0808">Transferase</keyword>
<dbReference type="InterPro" id="IPR036282">
    <property type="entry name" value="Glutathione-S-Trfase_C_sf"/>
</dbReference>
<dbReference type="PANTHER" id="PTHR44051">
    <property type="entry name" value="GLUTATHIONE S-TRANSFERASE-RELATED"/>
    <property type="match status" value="1"/>
</dbReference>
<sequence>MYTVIGSPGSRMTRVLWMLEELEQDYTIEKAKPQSETARIYNPSGRIPALIDGDLKLTDSAAICVYLGEKHADKGFGSRSLAERAQIDSWVHFAQSELEAPLWNKLKHRMLLPEELRVDVGPWCAWEFTRDVKALARRLGDSTFALGDRFSAVDVLLGHIGTWARGAKFEIVPETVNAYLDRVLSRPALARAKERESQA</sequence>
<organism evidence="3 4">
    <name type="scientific">Zhengella mangrovi</name>
    <dbReference type="NCBI Taxonomy" id="1982044"/>
    <lineage>
        <taxon>Bacteria</taxon>
        <taxon>Pseudomonadati</taxon>
        <taxon>Pseudomonadota</taxon>
        <taxon>Alphaproteobacteria</taxon>
        <taxon>Hyphomicrobiales</taxon>
        <taxon>Notoacmeibacteraceae</taxon>
        <taxon>Zhengella</taxon>
    </lineage>
</organism>
<reference evidence="3 4" key="1">
    <citation type="submission" date="2017-10" db="EMBL/GenBank/DDBJ databases">
        <title>Sedimentibacterium mangrovi gen. nov., sp. nov., a novel member of family Phyllobacteriacea isolated from mangrove sediment.</title>
        <authorList>
            <person name="Liao H."/>
            <person name="Tian Y."/>
        </authorList>
    </citation>
    <scope>NUCLEOTIDE SEQUENCE [LARGE SCALE GENOMIC DNA]</scope>
    <source>
        <strain evidence="3 4">X9-2-2</strain>
    </source>
</reference>
<dbReference type="OrthoDB" id="5740960at2"/>
<dbReference type="Gene3D" id="1.20.1050.10">
    <property type="match status" value="1"/>
</dbReference>
<name>A0A2G1QU35_9HYPH</name>
<dbReference type="AlphaFoldDB" id="A0A2G1QU35"/>
<evidence type="ECO:0000313" key="3">
    <source>
        <dbReference type="EMBL" id="PHP68979.1"/>
    </source>
</evidence>
<evidence type="ECO:0000313" key="4">
    <source>
        <dbReference type="Proteomes" id="UP000221168"/>
    </source>
</evidence>
<proteinExistence type="predicted"/>
<dbReference type="RefSeq" id="WP_099303580.1">
    <property type="nucleotide sequence ID" value="NZ_PDVP01000001.1"/>
</dbReference>
<dbReference type="PANTHER" id="PTHR44051:SF8">
    <property type="entry name" value="GLUTATHIONE S-TRANSFERASE GSTA"/>
    <property type="match status" value="1"/>
</dbReference>
<dbReference type="PROSITE" id="PS50405">
    <property type="entry name" value="GST_CTER"/>
    <property type="match status" value="1"/>
</dbReference>
<feature type="domain" description="GST C-terminal" evidence="2">
    <location>
        <begin position="80"/>
        <end position="199"/>
    </location>
</feature>
<protein>
    <submittedName>
        <fullName evidence="3">Glutathione S-transferase</fullName>
    </submittedName>
</protein>
<dbReference type="SUPFAM" id="SSF47616">
    <property type="entry name" value="GST C-terminal domain-like"/>
    <property type="match status" value="1"/>
</dbReference>
<dbReference type="Gene3D" id="3.40.30.10">
    <property type="entry name" value="Glutaredoxin"/>
    <property type="match status" value="1"/>
</dbReference>
<dbReference type="InterPro" id="IPR004045">
    <property type="entry name" value="Glutathione_S-Trfase_N"/>
</dbReference>
<dbReference type="EMBL" id="PDVP01000001">
    <property type="protein sequence ID" value="PHP68979.1"/>
    <property type="molecule type" value="Genomic_DNA"/>
</dbReference>
<dbReference type="CDD" id="cd03207">
    <property type="entry name" value="GST_C_8"/>
    <property type="match status" value="1"/>
</dbReference>
<dbReference type="SFLD" id="SFLDS00019">
    <property type="entry name" value="Glutathione_Transferase_(cytos"/>
    <property type="match status" value="1"/>
</dbReference>
<gene>
    <name evidence="3" type="ORF">CSC94_03060</name>
</gene>
<evidence type="ECO:0000259" key="1">
    <source>
        <dbReference type="PROSITE" id="PS50404"/>
    </source>
</evidence>
<accession>A0A2G1QU35</accession>
<dbReference type="SUPFAM" id="SSF52833">
    <property type="entry name" value="Thioredoxin-like"/>
    <property type="match status" value="1"/>
</dbReference>
<dbReference type="GO" id="GO:0016740">
    <property type="term" value="F:transferase activity"/>
    <property type="evidence" value="ECO:0007669"/>
    <property type="project" value="UniProtKB-KW"/>
</dbReference>
<dbReference type="Pfam" id="PF13417">
    <property type="entry name" value="GST_N_3"/>
    <property type="match status" value="1"/>
</dbReference>
<dbReference type="InterPro" id="IPR036249">
    <property type="entry name" value="Thioredoxin-like_sf"/>
</dbReference>
<dbReference type="SFLD" id="SFLDG00358">
    <property type="entry name" value="Main_(cytGST)"/>
    <property type="match status" value="1"/>
</dbReference>
<dbReference type="Proteomes" id="UP000221168">
    <property type="component" value="Unassembled WGS sequence"/>
</dbReference>
<dbReference type="InterPro" id="IPR010987">
    <property type="entry name" value="Glutathione-S-Trfase_C-like"/>
</dbReference>
<dbReference type="CDD" id="cd03046">
    <property type="entry name" value="GST_N_GTT1_like"/>
    <property type="match status" value="1"/>
</dbReference>
<feature type="domain" description="GST N-terminal" evidence="1">
    <location>
        <begin position="1"/>
        <end position="75"/>
    </location>
</feature>
<evidence type="ECO:0000259" key="2">
    <source>
        <dbReference type="PROSITE" id="PS50405"/>
    </source>
</evidence>